<gene>
    <name evidence="2" type="ordered locus">AARI_29490</name>
</gene>
<proteinExistence type="predicted"/>
<dbReference type="Pfam" id="PF19502">
    <property type="entry name" value="DUF6036"/>
    <property type="match status" value="1"/>
</dbReference>
<dbReference type="Proteomes" id="UP000006878">
    <property type="component" value="Chromosome"/>
</dbReference>
<feature type="domain" description="DUF6036" evidence="1">
    <location>
        <begin position="17"/>
        <end position="129"/>
    </location>
</feature>
<accession>A0ABP1U571</accession>
<name>A0ABP1U571_GLUAR</name>
<sequence length="189" mass="20888">MNGDGFTRDKIVEFLSELERRLAERGVALDIQIVGGAALLLHGLLDRVTEDIDAKYQSTAVVDEVVDAMAEDYNLPKKWLNSRAAAFLPDNVRWMAYPEGLSSAVKLADLPTLAAMKVAAERDKDIIDLGYLVNAMGITDPAELVDLAYEKYGEDSIPLSQGRLNYEIVAEEAIAAARRFKQQNREDDA</sequence>
<dbReference type="GeneID" id="303187214"/>
<evidence type="ECO:0000313" key="3">
    <source>
        <dbReference type="Proteomes" id="UP000006878"/>
    </source>
</evidence>
<evidence type="ECO:0000259" key="1">
    <source>
        <dbReference type="Pfam" id="PF19502"/>
    </source>
</evidence>
<evidence type="ECO:0000313" key="2">
    <source>
        <dbReference type="EMBL" id="CBT77147.1"/>
    </source>
</evidence>
<organism evidence="2 3">
    <name type="scientific">Glutamicibacter arilaitensis (strain DSM 16368 / CIP 108037 / IAM 15318 / JCM 13566 / NCIMB 14258 / Re117)</name>
    <name type="common">Arthrobacter arilaitensis</name>
    <dbReference type="NCBI Taxonomy" id="861360"/>
    <lineage>
        <taxon>Bacteria</taxon>
        <taxon>Bacillati</taxon>
        <taxon>Actinomycetota</taxon>
        <taxon>Actinomycetes</taxon>
        <taxon>Micrococcales</taxon>
        <taxon>Micrococcaceae</taxon>
        <taxon>Glutamicibacter</taxon>
    </lineage>
</organism>
<dbReference type="RefSeq" id="WP_013350255.1">
    <property type="nucleotide sequence ID" value="NC_014550.1"/>
</dbReference>
<reference evidence="3" key="2">
    <citation type="submission" date="2010-07" db="EMBL/GenBank/DDBJ databases">
        <title>Complete genome sequence of Arthrobacter arilaitensis (strain DSM 16368 / CIP 108037 / JCM 13566 / Re117).</title>
        <authorList>
            <person name="Genoscope."/>
        </authorList>
    </citation>
    <scope>NUCLEOTIDE SEQUENCE [LARGE SCALE GENOMIC DNA]</scope>
    <source>
        <strain evidence="3">DSM 16368 / CIP 108037 / IAM 15318 / JCM 13566 / Re117</strain>
    </source>
</reference>
<keyword evidence="3" id="KW-1185">Reference proteome</keyword>
<reference evidence="3" key="1">
    <citation type="journal article" date="2010" name="PLoS ONE">
        <title>The Arthrobacter arilaitensis Re117 genome sequence reveals its genetic adaptation to the surface of cheese.</title>
        <authorList>
            <person name="Monnet C."/>
            <person name="Loux V."/>
            <person name="Gibrat J.F."/>
            <person name="Spinnler E."/>
            <person name="Barbe V."/>
            <person name="Vacherie B."/>
            <person name="Gavory F."/>
            <person name="Gourbeyre E."/>
            <person name="Siguier P."/>
            <person name="Chandler M."/>
            <person name="Elleuch R."/>
            <person name="Irlinger F."/>
            <person name="Vallaeys T."/>
        </authorList>
    </citation>
    <scope>NUCLEOTIDE SEQUENCE</scope>
    <source>
        <strain evidence="3">DSM 16368 / CIP 108037 / IAM 15318 / JCM 13566 / Re117</strain>
    </source>
</reference>
<dbReference type="InterPro" id="IPR045792">
    <property type="entry name" value="DUF6036"/>
</dbReference>
<protein>
    <recommendedName>
        <fullName evidence="1">DUF6036 domain-containing protein</fullName>
    </recommendedName>
</protein>
<dbReference type="EMBL" id="FQ311875">
    <property type="protein sequence ID" value="CBT77147.1"/>
    <property type="molecule type" value="Genomic_DNA"/>
</dbReference>